<organism evidence="2 3">
    <name type="scientific">Flavimobilis marinus</name>
    <dbReference type="NCBI Taxonomy" id="285351"/>
    <lineage>
        <taxon>Bacteria</taxon>
        <taxon>Bacillati</taxon>
        <taxon>Actinomycetota</taxon>
        <taxon>Actinomycetes</taxon>
        <taxon>Micrococcales</taxon>
        <taxon>Jonesiaceae</taxon>
        <taxon>Flavimobilis</taxon>
    </lineage>
</organism>
<accession>A0A1I2FYL2</accession>
<evidence type="ECO:0000256" key="1">
    <source>
        <dbReference type="SAM" id="MobiDB-lite"/>
    </source>
</evidence>
<gene>
    <name evidence="2" type="ORF">SAMN04488035_1587</name>
</gene>
<evidence type="ECO:0000313" key="3">
    <source>
        <dbReference type="Proteomes" id="UP000198520"/>
    </source>
</evidence>
<evidence type="ECO:0000313" key="2">
    <source>
        <dbReference type="EMBL" id="SFF09983.1"/>
    </source>
</evidence>
<sequence>MGDPRAVAGALAAAQRAFARPTLALLNKQSAPLVVAVFDTVFTRGRGTVASEQMHLEVHTLLAELAAAGVDVPAEPARVLCARWVRERWLISDVNDADVEEYRLTSHAQEALELVKRTGGARSLVSESRIRALLDTVDRAAQDATGDRAERLASIDVQLAALTAERDRLASGADLEPAPADRMVEAYDHVQLLVRELPADFARVAESIKELQRQIIAQLRADERPTGEILAEYLEASENLMANTPEGRAFTGAMELLTDAELLAALDDHVAAILRHPFARSLSRAEREGFRGIRAQIVSALDVVQSEQARASRTLTAQVRGHNPLRDRELDHAIRDVVSALAHWFPESSRGARVEPLRWFGRAQLGRLRDSLHDLRPETPPAALEEWADDDERGDLDEIRALGGPQHAWLAAHVAELRAGGAGDLSVAEAFASAPAELRRPVEILGFLELADAGVPEQSHGVVPGAVERVVARRADGSEREFALPRVLLAPPTHRGEPAPAEPEGAA</sequence>
<dbReference type="Proteomes" id="UP000198520">
    <property type="component" value="Unassembled WGS sequence"/>
</dbReference>
<dbReference type="EMBL" id="FONZ01000002">
    <property type="protein sequence ID" value="SFF09983.1"/>
    <property type="molecule type" value="Genomic_DNA"/>
</dbReference>
<dbReference type="STRING" id="285351.SAMN04488035_1587"/>
<dbReference type="Pfam" id="PF11855">
    <property type="entry name" value="DUF3375"/>
    <property type="match status" value="1"/>
</dbReference>
<keyword evidence="3" id="KW-1185">Reference proteome</keyword>
<reference evidence="3" key="1">
    <citation type="submission" date="2016-10" db="EMBL/GenBank/DDBJ databases">
        <authorList>
            <person name="Varghese N."/>
            <person name="Submissions S."/>
        </authorList>
    </citation>
    <scope>NUCLEOTIDE SEQUENCE [LARGE SCALE GENOMIC DNA]</scope>
    <source>
        <strain evidence="3">DSM 19083</strain>
    </source>
</reference>
<dbReference type="OrthoDB" id="3756696at2"/>
<proteinExistence type="predicted"/>
<protein>
    <submittedName>
        <fullName evidence="2">Uncharacterized protein</fullName>
    </submittedName>
</protein>
<dbReference type="AlphaFoldDB" id="A0A1I2FYL2"/>
<name>A0A1I2FYL2_9MICO</name>
<dbReference type="RefSeq" id="WP_093376913.1">
    <property type="nucleotide sequence ID" value="NZ_BNAN01000002.1"/>
</dbReference>
<feature type="compositionally biased region" description="Low complexity" evidence="1">
    <location>
        <begin position="498"/>
        <end position="507"/>
    </location>
</feature>
<dbReference type="InterPro" id="IPR021804">
    <property type="entry name" value="DUF3375"/>
</dbReference>
<feature type="region of interest" description="Disordered" evidence="1">
    <location>
        <begin position="488"/>
        <end position="507"/>
    </location>
</feature>